<reference evidence="10" key="1">
    <citation type="submission" date="2020-10" db="EMBL/GenBank/DDBJ databases">
        <authorList>
            <person name="Gilroy R."/>
        </authorList>
    </citation>
    <scope>NUCLEOTIDE SEQUENCE</scope>
    <source>
        <strain evidence="10">ChiHcec3-11533</strain>
    </source>
</reference>
<feature type="transmembrane region" description="Helical" evidence="9">
    <location>
        <begin position="214"/>
        <end position="233"/>
    </location>
</feature>
<comment type="subcellular location">
    <subcellularLocation>
        <location evidence="1">Cell membrane</location>
        <topology evidence="1">Multi-pass membrane protein</topology>
    </subcellularLocation>
</comment>
<evidence type="ECO:0000256" key="9">
    <source>
        <dbReference type="SAM" id="Phobius"/>
    </source>
</evidence>
<evidence type="ECO:0000256" key="8">
    <source>
        <dbReference type="ARBA" id="ARBA00039381"/>
    </source>
</evidence>
<keyword evidence="4" id="KW-0997">Cell inner membrane</keyword>
<feature type="transmembrane region" description="Helical" evidence="9">
    <location>
        <begin position="162"/>
        <end position="184"/>
    </location>
</feature>
<dbReference type="EMBL" id="DVMU01000200">
    <property type="protein sequence ID" value="HIU34729.1"/>
    <property type="molecule type" value="Genomic_DNA"/>
</dbReference>
<feature type="transmembrane region" description="Helical" evidence="9">
    <location>
        <begin position="91"/>
        <end position="113"/>
    </location>
</feature>
<evidence type="ECO:0000256" key="7">
    <source>
        <dbReference type="ARBA" id="ARBA00023136"/>
    </source>
</evidence>
<dbReference type="PANTHER" id="PTHR32196">
    <property type="entry name" value="ABC TRANSPORTER PERMEASE PROTEIN YPHD-RELATED-RELATED"/>
    <property type="match status" value="1"/>
</dbReference>
<feature type="transmembrane region" description="Helical" evidence="9">
    <location>
        <begin position="55"/>
        <end position="79"/>
    </location>
</feature>
<evidence type="ECO:0000256" key="6">
    <source>
        <dbReference type="ARBA" id="ARBA00022989"/>
    </source>
</evidence>
<protein>
    <recommendedName>
        <fullName evidence="8">Autoinducer 2 import system permease protein LsrD</fullName>
    </recommendedName>
</protein>
<dbReference type="CDD" id="cd06579">
    <property type="entry name" value="TM_PBP1_transp_AraH_like"/>
    <property type="match status" value="1"/>
</dbReference>
<keyword evidence="3" id="KW-1003">Cell membrane</keyword>
<dbReference type="GO" id="GO:0022857">
    <property type="term" value="F:transmembrane transporter activity"/>
    <property type="evidence" value="ECO:0007669"/>
    <property type="project" value="InterPro"/>
</dbReference>
<accession>A0A9D1IEW5</accession>
<reference evidence="10" key="2">
    <citation type="journal article" date="2021" name="PeerJ">
        <title>Extensive microbial diversity within the chicken gut microbiome revealed by metagenomics and culture.</title>
        <authorList>
            <person name="Gilroy R."/>
            <person name="Ravi A."/>
            <person name="Getino M."/>
            <person name="Pursley I."/>
            <person name="Horton D.L."/>
            <person name="Alikhan N.F."/>
            <person name="Baker D."/>
            <person name="Gharbi K."/>
            <person name="Hall N."/>
            <person name="Watson M."/>
            <person name="Adriaenssens E.M."/>
            <person name="Foster-Nyarko E."/>
            <person name="Jarju S."/>
            <person name="Secka A."/>
            <person name="Antonio M."/>
            <person name="Oren A."/>
            <person name="Chaudhuri R.R."/>
            <person name="La Ragione R."/>
            <person name="Hildebrand F."/>
            <person name="Pallen M.J."/>
        </authorList>
    </citation>
    <scope>NUCLEOTIDE SEQUENCE</scope>
    <source>
        <strain evidence="10">ChiHcec3-11533</strain>
    </source>
</reference>
<evidence type="ECO:0000256" key="3">
    <source>
        <dbReference type="ARBA" id="ARBA00022475"/>
    </source>
</evidence>
<gene>
    <name evidence="10" type="ORF">IAB02_09215</name>
</gene>
<organism evidence="10 11">
    <name type="scientific">Candidatus Pullichristensenella excrementigallinarum</name>
    <dbReference type="NCBI Taxonomy" id="2840907"/>
    <lineage>
        <taxon>Bacteria</taxon>
        <taxon>Bacillati</taxon>
        <taxon>Bacillota</taxon>
        <taxon>Clostridia</taxon>
        <taxon>Candidatus Pullichristensenella</taxon>
    </lineage>
</organism>
<dbReference type="Pfam" id="PF02653">
    <property type="entry name" value="BPD_transp_2"/>
    <property type="match status" value="1"/>
</dbReference>
<dbReference type="Proteomes" id="UP000824072">
    <property type="component" value="Unassembled WGS sequence"/>
</dbReference>
<evidence type="ECO:0000313" key="10">
    <source>
        <dbReference type="EMBL" id="HIU34729.1"/>
    </source>
</evidence>
<dbReference type="InterPro" id="IPR001851">
    <property type="entry name" value="ABC_transp_permease"/>
</dbReference>
<proteinExistence type="predicted"/>
<evidence type="ECO:0000256" key="4">
    <source>
        <dbReference type="ARBA" id="ARBA00022519"/>
    </source>
</evidence>
<dbReference type="AlphaFoldDB" id="A0A9D1IEW5"/>
<comment type="caution">
    <text evidence="10">The sequence shown here is derived from an EMBL/GenBank/DDBJ whole genome shotgun (WGS) entry which is preliminary data.</text>
</comment>
<evidence type="ECO:0000313" key="11">
    <source>
        <dbReference type="Proteomes" id="UP000824072"/>
    </source>
</evidence>
<evidence type="ECO:0000256" key="1">
    <source>
        <dbReference type="ARBA" id="ARBA00004651"/>
    </source>
</evidence>
<feature type="transmembrane region" description="Helical" evidence="9">
    <location>
        <begin position="12"/>
        <end position="35"/>
    </location>
</feature>
<keyword evidence="6 9" id="KW-1133">Transmembrane helix</keyword>
<evidence type="ECO:0000256" key="2">
    <source>
        <dbReference type="ARBA" id="ARBA00022448"/>
    </source>
</evidence>
<keyword evidence="2" id="KW-0813">Transport</keyword>
<keyword evidence="7 9" id="KW-0472">Membrane</keyword>
<feature type="transmembrane region" description="Helical" evidence="9">
    <location>
        <begin position="298"/>
        <end position="317"/>
    </location>
</feature>
<keyword evidence="5 9" id="KW-0812">Transmembrane</keyword>
<sequence>MKEQGFLKKARRFLGGNGCFFGLIFMIVVATLINTSFLTPTNISNVLRQMSTNSIIALGMAVVIISGSIDLSVGSLYCLSAFISIYFSQYNAVLAVVITLAASTFIGLINGLLVTKLDIHPWIATLSMMLGLRGLVLVLANENTYKPPVANASFEAIARQPIFTYLNWPIVIMVVLTVAVGLFLKYTGAGRDVYARGGNVEAARMMGVNVHRTLINAHLISGFMTGVSGIILASRIGSVSPLAGDGGEMYAIASCVVGGVHLSGGRGKIGNVFIGAAIIGMLTNIFNMQNVLSTFWESVITGSLVLIVVFIQQMAALREERRKRVTEAI</sequence>
<evidence type="ECO:0000256" key="5">
    <source>
        <dbReference type="ARBA" id="ARBA00022692"/>
    </source>
</evidence>
<dbReference type="GO" id="GO:0005886">
    <property type="term" value="C:plasma membrane"/>
    <property type="evidence" value="ECO:0007669"/>
    <property type="project" value="UniProtKB-SubCell"/>
</dbReference>
<name>A0A9D1IEW5_9FIRM</name>
<feature type="transmembrane region" description="Helical" evidence="9">
    <location>
        <begin position="269"/>
        <end position="286"/>
    </location>
</feature>
<dbReference type="PANTHER" id="PTHR32196:SF71">
    <property type="entry name" value="AUTOINDUCER 2 IMPORT SYSTEM PERMEASE PROTEIN LSRD"/>
    <property type="match status" value="1"/>
</dbReference>